<feature type="region of interest" description="Disordered" evidence="1">
    <location>
        <begin position="89"/>
        <end position="109"/>
    </location>
</feature>
<dbReference type="OrthoDB" id="9784124at2"/>
<proteinExistence type="predicted"/>
<feature type="domain" description="CpXC" evidence="2">
    <location>
        <begin position="8"/>
        <end position="137"/>
    </location>
</feature>
<organism evidence="3 4">
    <name type="scientific">Kiritimatiella glycovorans</name>
    <dbReference type="NCBI Taxonomy" id="1307763"/>
    <lineage>
        <taxon>Bacteria</taxon>
        <taxon>Pseudomonadati</taxon>
        <taxon>Kiritimatiellota</taxon>
        <taxon>Kiritimatiellia</taxon>
        <taxon>Kiritimatiellales</taxon>
        <taxon>Kiritimatiellaceae</taxon>
        <taxon>Kiritimatiella</taxon>
    </lineage>
</organism>
<reference evidence="4" key="1">
    <citation type="submission" date="2015-02" db="EMBL/GenBank/DDBJ databases">
        <title>Description and complete genome sequence of the first cultured representative of the subdivision 5 of the Verrucomicrobia phylum.</title>
        <authorList>
            <person name="Spring S."/>
            <person name="Bunk B."/>
            <person name="Sproer C."/>
            <person name="Klenk H.-P."/>
        </authorList>
    </citation>
    <scope>NUCLEOTIDE SEQUENCE [LARGE SCALE GENOMIC DNA]</scope>
    <source>
        <strain evidence="4">L21-Fru-AB</strain>
    </source>
</reference>
<protein>
    <recommendedName>
        <fullName evidence="2">CpXC domain-containing protein</fullName>
    </recommendedName>
</protein>
<evidence type="ECO:0000259" key="2">
    <source>
        <dbReference type="Pfam" id="PF14353"/>
    </source>
</evidence>
<dbReference type="RefSeq" id="WP_052881208.1">
    <property type="nucleotide sequence ID" value="NZ_CP010904.1"/>
</dbReference>
<accession>A0A0G3EC12</accession>
<dbReference type="KEGG" id="vbl:L21SP4_00541"/>
<dbReference type="STRING" id="1307763.L21SP4_00541"/>
<dbReference type="AlphaFoldDB" id="A0A0G3EC12"/>
<keyword evidence="4" id="KW-1185">Reference proteome</keyword>
<evidence type="ECO:0000313" key="4">
    <source>
        <dbReference type="Proteomes" id="UP000035268"/>
    </source>
</evidence>
<name>A0A0G3EC12_9BACT</name>
<dbReference type="EMBL" id="CP010904">
    <property type="protein sequence ID" value="AKJ63813.1"/>
    <property type="molecule type" value="Genomic_DNA"/>
</dbReference>
<reference evidence="3 4" key="2">
    <citation type="journal article" date="2016" name="ISME J.">
        <title>Characterization of the first cultured representative of Verrucomicrobia subdivision 5 indicates the proposal of a novel phylum.</title>
        <authorList>
            <person name="Spring S."/>
            <person name="Bunk B."/>
            <person name="Sproer C."/>
            <person name="Schumann P."/>
            <person name="Rohde M."/>
            <person name="Tindall B.J."/>
            <person name="Klenk H.P."/>
        </authorList>
    </citation>
    <scope>NUCLEOTIDE SEQUENCE [LARGE SCALE GENOMIC DNA]</scope>
    <source>
        <strain evidence="3 4">L21-Fru-AB</strain>
    </source>
</reference>
<sequence>MSEEQYTIQCPECGHEWQTEVRDLAEADRDPDVREQILANRFNFAECPSCSYGFRIDRPVLYLDRPRAIVVHWIPLHGQDLNELERQYEQSLEKSDQAAQPHERPPRPQLVLSRNELIERVFLLEEGYDERVVEYLKYLIYTKNISRMPPDRKELLFDVHDSTEEELLFVVRDLESSQFEELVRYSRSAYDEERERFEQDDTELRRLFPGAYKKARFAVLQETGRGDEPVDGE</sequence>
<dbReference type="InterPro" id="IPR025682">
    <property type="entry name" value="CpXC_dom"/>
</dbReference>
<feature type="compositionally biased region" description="Basic and acidic residues" evidence="1">
    <location>
        <begin position="89"/>
        <end position="106"/>
    </location>
</feature>
<dbReference type="Pfam" id="PF14353">
    <property type="entry name" value="CpXC"/>
    <property type="match status" value="1"/>
</dbReference>
<dbReference type="Proteomes" id="UP000035268">
    <property type="component" value="Chromosome"/>
</dbReference>
<evidence type="ECO:0000256" key="1">
    <source>
        <dbReference type="SAM" id="MobiDB-lite"/>
    </source>
</evidence>
<evidence type="ECO:0000313" key="3">
    <source>
        <dbReference type="EMBL" id="AKJ63813.1"/>
    </source>
</evidence>
<gene>
    <name evidence="3" type="ORF">L21SP4_00541</name>
</gene>